<feature type="coiled-coil region" evidence="1">
    <location>
        <begin position="152"/>
        <end position="179"/>
    </location>
</feature>
<gene>
    <name evidence="2" type="ORF">MYCTH_2305438</name>
</gene>
<dbReference type="AlphaFoldDB" id="G2QD23"/>
<organism evidence="2 3">
    <name type="scientific">Thermothelomyces thermophilus (strain ATCC 42464 / BCRC 31852 / DSM 1799)</name>
    <name type="common">Sporotrichum thermophile</name>
    <dbReference type="NCBI Taxonomy" id="573729"/>
    <lineage>
        <taxon>Eukaryota</taxon>
        <taxon>Fungi</taxon>
        <taxon>Dikarya</taxon>
        <taxon>Ascomycota</taxon>
        <taxon>Pezizomycotina</taxon>
        <taxon>Sordariomycetes</taxon>
        <taxon>Sordariomycetidae</taxon>
        <taxon>Sordariales</taxon>
        <taxon>Chaetomiaceae</taxon>
        <taxon>Thermothelomyces</taxon>
    </lineage>
</organism>
<keyword evidence="3" id="KW-1185">Reference proteome</keyword>
<proteinExistence type="predicted"/>
<evidence type="ECO:0000256" key="1">
    <source>
        <dbReference type="SAM" id="Coils"/>
    </source>
</evidence>
<evidence type="ECO:0000313" key="2">
    <source>
        <dbReference type="EMBL" id="AEO58241.1"/>
    </source>
</evidence>
<dbReference type="InParanoid" id="G2QD23"/>
<dbReference type="Proteomes" id="UP000007322">
    <property type="component" value="Chromosome 3"/>
</dbReference>
<dbReference type="HOGENOM" id="CLU_855761_0_0_1"/>
<dbReference type="OrthoDB" id="4583287at2759"/>
<dbReference type="RefSeq" id="XP_003663486.1">
    <property type="nucleotide sequence ID" value="XM_003663438.1"/>
</dbReference>
<sequence>MEGQKEHRQIRLSPYFRPAPEPRGFHARRLTRHHFLSNRWGLGQHRASGPPAFLPEMPQARSGLRPIFQRTQAAQTREIIQSTLDSSFGVLRDEIRTVDRSIQQLGKDISNQFAQGLERLLESRLGPACAERVGREENENRKNLQLEHQLEIDNLKREGELARQKLKEAEKDLEIANMQTQAAIGDLVRLQRIMDAQPNGAENDGKRKHAEKFIMTEFLRLRSSVRDLAESPLLQLGRLSDTTAAGGDSLLFSPQAWNRASTRQRRYRVMTAVFQLLFRRILRPGLRMFGVQVFLRSKEHQTISASEAHLRSLERELEANQGQSS</sequence>
<dbReference type="VEuPathDB" id="FungiDB:MYCTH_2305438"/>
<dbReference type="KEGG" id="mtm:MYCTH_2305438"/>
<dbReference type="eggNOG" id="ENOG502RS8I">
    <property type="taxonomic scope" value="Eukaryota"/>
</dbReference>
<protein>
    <submittedName>
        <fullName evidence="2">Uncharacterized protein</fullName>
    </submittedName>
</protein>
<name>G2QD23_THET4</name>
<reference evidence="2 3" key="1">
    <citation type="journal article" date="2011" name="Nat. Biotechnol.">
        <title>Comparative genomic analysis of the thermophilic biomass-degrading fungi Myceliophthora thermophila and Thielavia terrestris.</title>
        <authorList>
            <person name="Berka R.M."/>
            <person name="Grigoriev I.V."/>
            <person name="Otillar R."/>
            <person name="Salamov A."/>
            <person name="Grimwood J."/>
            <person name="Reid I."/>
            <person name="Ishmael N."/>
            <person name="John T."/>
            <person name="Darmond C."/>
            <person name="Moisan M.-C."/>
            <person name="Henrissat B."/>
            <person name="Coutinho P.M."/>
            <person name="Lombard V."/>
            <person name="Natvig D.O."/>
            <person name="Lindquist E."/>
            <person name="Schmutz J."/>
            <person name="Lucas S."/>
            <person name="Harris P."/>
            <person name="Powlowski J."/>
            <person name="Bellemare A."/>
            <person name="Taylor D."/>
            <person name="Butler G."/>
            <person name="de Vries R.P."/>
            <person name="Allijn I.E."/>
            <person name="van den Brink J."/>
            <person name="Ushinsky S."/>
            <person name="Storms R."/>
            <person name="Powell A.J."/>
            <person name="Paulsen I.T."/>
            <person name="Elbourne L.D.H."/>
            <person name="Baker S.E."/>
            <person name="Magnuson J."/>
            <person name="LaBoissiere S."/>
            <person name="Clutterbuck A.J."/>
            <person name="Martinez D."/>
            <person name="Wogulis M."/>
            <person name="de Leon A.L."/>
            <person name="Rey M.W."/>
            <person name="Tsang A."/>
        </authorList>
    </citation>
    <scope>NUCLEOTIDE SEQUENCE [LARGE SCALE GENOMIC DNA]</scope>
    <source>
        <strain evidence="3">ATCC 42464 / BCRC 31852 / DSM 1799</strain>
    </source>
</reference>
<dbReference type="EMBL" id="CP003004">
    <property type="protein sequence ID" value="AEO58241.1"/>
    <property type="molecule type" value="Genomic_DNA"/>
</dbReference>
<evidence type="ECO:0000313" key="3">
    <source>
        <dbReference type="Proteomes" id="UP000007322"/>
    </source>
</evidence>
<keyword evidence="1" id="KW-0175">Coiled coil</keyword>
<dbReference type="GeneID" id="11509442"/>
<accession>G2QD23</accession>